<sequence>MAAKLPSETLQHIFNYINDTKTLYSIIQVNHDWCQNGIKFLWKEPFRNDIKLKNHIMILPILLAFVNYEKVLKTLENNNEPLLEEKEDFQSLSEPLLFNYPYLITHLDFHHLSRIILIFFKKSQYFKSSNKQQEREGSQITNPNNKAIKDSKLVFNIECCLSMVLNIPASRQSLENLKYLEIGSNFLKLSILENLSKSCKQLKTIQIREENFHVIRQSFVSLICNQNRLENLIIFGNGVGNSPEGYNYDATISEIFSTLKTVAHSLKKLEISDVFVRDKEALKGLIQCTNLSTLHFENSFISPGNFQWIALAELPRLQCLKLIRNWSSDEETTDSQHNPMEEIFLNKRKSSDLKELSLKNFKMENFKLLEPVSSNCRNLVSLSVLVKTNEDISNISSLLKNLSTLEKLELSTSGPFTYDINTETIIDMAKILPKQLYYVNLIKIIDRLDDFEDFLENCAADLKYLYIEFSIYYFFKVDRHIEFVKNWSQKNGKETRLLNITWYHVNLEWC</sequence>
<keyword evidence="3" id="KW-1185">Reference proteome</keyword>
<gene>
    <name evidence="2" type="ORF">FWILDA_LOCUS15115</name>
</gene>
<organism evidence="2 3">
    <name type="scientific">Funneliformis geosporum</name>
    <dbReference type="NCBI Taxonomy" id="1117311"/>
    <lineage>
        <taxon>Eukaryota</taxon>
        <taxon>Fungi</taxon>
        <taxon>Fungi incertae sedis</taxon>
        <taxon>Mucoromycota</taxon>
        <taxon>Glomeromycotina</taxon>
        <taxon>Glomeromycetes</taxon>
        <taxon>Glomerales</taxon>
        <taxon>Glomeraceae</taxon>
        <taxon>Funneliformis</taxon>
    </lineage>
</organism>
<protein>
    <submittedName>
        <fullName evidence="2">216_t:CDS:1</fullName>
    </submittedName>
</protein>
<evidence type="ECO:0000259" key="1">
    <source>
        <dbReference type="Pfam" id="PF12937"/>
    </source>
</evidence>
<accession>A0A9W4T1W1</accession>
<comment type="caution">
    <text evidence="2">The sequence shown here is derived from an EMBL/GenBank/DDBJ whole genome shotgun (WGS) entry which is preliminary data.</text>
</comment>
<dbReference type="EMBL" id="CAMKVN010007464">
    <property type="protein sequence ID" value="CAI2191526.1"/>
    <property type="molecule type" value="Genomic_DNA"/>
</dbReference>
<dbReference type="OrthoDB" id="2317252at2759"/>
<dbReference type="SUPFAM" id="SSF52047">
    <property type="entry name" value="RNI-like"/>
    <property type="match status" value="1"/>
</dbReference>
<name>A0A9W4T1W1_9GLOM</name>
<dbReference type="InterPro" id="IPR001810">
    <property type="entry name" value="F-box_dom"/>
</dbReference>
<evidence type="ECO:0000313" key="2">
    <source>
        <dbReference type="EMBL" id="CAI2191526.1"/>
    </source>
</evidence>
<evidence type="ECO:0000313" key="3">
    <source>
        <dbReference type="Proteomes" id="UP001153678"/>
    </source>
</evidence>
<dbReference type="Gene3D" id="3.80.10.10">
    <property type="entry name" value="Ribonuclease Inhibitor"/>
    <property type="match status" value="1"/>
</dbReference>
<dbReference type="Pfam" id="PF12937">
    <property type="entry name" value="F-box-like"/>
    <property type="match status" value="1"/>
</dbReference>
<feature type="domain" description="F-box" evidence="1">
    <location>
        <begin position="3"/>
        <end position="47"/>
    </location>
</feature>
<dbReference type="AlphaFoldDB" id="A0A9W4T1W1"/>
<reference evidence="2" key="1">
    <citation type="submission" date="2022-08" db="EMBL/GenBank/DDBJ databases">
        <authorList>
            <person name="Kallberg Y."/>
            <person name="Tangrot J."/>
            <person name="Rosling A."/>
        </authorList>
    </citation>
    <scope>NUCLEOTIDE SEQUENCE</scope>
    <source>
        <strain evidence="2">Wild A</strain>
    </source>
</reference>
<proteinExistence type="predicted"/>
<dbReference type="InterPro" id="IPR032675">
    <property type="entry name" value="LRR_dom_sf"/>
</dbReference>
<dbReference type="Proteomes" id="UP001153678">
    <property type="component" value="Unassembled WGS sequence"/>
</dbReference>